<accession>A0ABY1M5B4</accession>
<comment type="caution">
    <text evidence="6">The sequence shown here is derived from an EMBL/GenBank/DDBJ whole genome shotgun (WGS) entry which is preliminary data.</text>
</comment>
<dbReference type="Gene3D" id="3.20.20.490">
    <property type="entry name" value="GxGYxYP glycoside hydrolase, C-terminal domain"/>
    <property type="match status" value="1"/>
</dbReference>
<feature type="domain" description="GxGYxYP putative glycoside hydrolase second N-terminal" evidence="4">
    <location>
        <begin position="124"/>
        <end position="194"/>
    </location>
</feature>
<dbReference type="InterPro" id="IPR032626">
    <property type="entry name" value="GxGYxYP_N_1st"/>
</dbReference>
<feature type="domain" description="GxGYxYP putative glycoside hydrolase C-terminal" evidence="2">
    <location>
        <begin position="458"/>
        <end position="679"/>
    </location>
</feature>
<feature type="signal peptide" evidence="1">
    <location>
        <begin position="1"/>
        <end position="27"/>
    </location>
</feature>
<organism evidence="6 7">
    <name type="scientific">Paenibacillus barengoltzii J12</name>
    <dbReference type="NCBI Taxonomy" id="935846"/>
    <lineage>
        <taxon>Bacteria</taxon>
        <taxon>Bacillati</taxon>
        <taxon>Bacillota</taxon>
        <taxon>Bacilli</taxon>
        <taxon>Bacillales</taxon>
        <taxon>Paenibacillaceae</taxon>
        <taxon>Paenibacillus</taxon>
    </lineage>
</organism>
<protein>
    <submittedName>
        <fullName evidence="6">GxGYxY sequence motif-containing protein</fullName>
    </submittedName>
</protein>
<feature type="chain" id="PRO_5045266764" evidence="1">
    <location>
        <begin position="28"/>
        <end position="701"/>
    </location>
</feature>
<gene>
    <name evidence="6" type="ORF">SAMN02744124_04380</name>
</gene>
<keyword evidence="7" id="KW-1185">Reference proteome</keyword>
<sequence length="701" mass="78336">MLRKITMTCLILFCTMSLSLGTTSASATSSVETASKNTISWPKSQALPSFGKVKRLDVADVAKAPGDIRIMLATLQGVVNRSEPRIYLLENEEEGKLTWLNDLKVPYQLHNEAWDLVKKYKNEVKGIIIYDPEVPDSINVATTLAGLKNGMVVSPDLAPQLQAAPYRLKVLEDLRGRFEDRMDAYTWQYEHLWKETTHRMLIGLSPSVSIKIPPGLPESFEVIAEETRQIRDASNKGTYELDLTSFLGGDAVYLRFDDAFIQDGWGSAVHEVVIKADGQTIAQFIPGTPEEEEFLYDRQDSQISAGDGGHRFADNGRYFVYRFVPPAGTQELTASVVMWNQFKVSAGNVQPLSSEQKEPYGYLRDYAVANKAMVFWLEVNDPEQRELFEKILSDVEPGTPYLGWFSNDVAGEFSSVEVTSNHGVYVLAADWFSNLTVFSGTQAKQVKTKAPAAPPLENKIYVTYTFSEGDNFQYNQHRMRILWDDPARGQVPINWTSSPLLYDAAPAMLNYYRQSATDNDLIIAGPSGAGYFYPEAWPEATFAEFLKKSYKYLQKSGMTLTYVLNRIDSNNVPLGSSYADAYERYYKAPGLFLSWEDRHGVEIVNGSLPVSTIQGISTVQDGLRVLEQAKANWDGKSPLFVSLGLLAWSLTPSDVVAMTEALGPEFEVVRGDHYFTLIRQSNGLSVKPHSLEMDEEPAAVQ</sequence>
<dbReference type="PANTHER" id="PTHR37321:SF1">
    <property type="entry name" value="EXPORTED PROTEIN"/>
    <property type="match status" value="1"/>
</dbReference>
<evidence type="ECO:0000313" key="7">
    <source>
        <dbReference type="Proteomes" id="UP000192939"/>
    </source>
</evidence>
<evidence type="ECO:0000313" key="6">
    <source>
        <dbReference type="EMBL" id="SMF69072.1"/>
    </source>
</evidence>
<evidence type="ECO:0000256" key="1">
    <source>
        <dbReference type="SAM" id="SignalP"/>
    </source>
</evidence>
<dbReference type="InterPro" id="IPR048309">
    <property type="entry name" value="GxGYxYP_N_3rd"/>
</dbReference>
<feature type="domain" description="GxGYxYP putative glycoside hydrolase first N-terminal" evidence="3">
    <location>
        <begin position="68"/>
        <end position="122"/>
    </location>
</feature>
<evidence type="ECO:0000259" key="5">
    <source>
        <dbReference type="Pfam" id="PF20958"/>
    </source>
</evidence>
<feature type="domain" description="GxGYxYP putative glycoside hydrolase third N-terminal" evidence="5">
    <location>
        <begin position="361"/>
        <end position="439"/>
    </location>
</feature>
<dbReference type="Proteomes" id="UP000192939">
    <property type="component" value="Unassembled WGS sequence"/>
</dbReference>
<keyword evidence="1" id="KW-0732">Signal</keyword>
<dbReference type="EMBL" id="FXAE01000082">
    <property type="protein sequence ID" value="SMF69072.1"/>
    <property type="molecule type" value="Genomic_DNA"/>
</dbReference>
<name>A0ABY1M5B4_9BACL</name>
<dbReference type="Pfam" id="PF20958">
    <property type="entry name" value="GxGYxYP_N_3rd"/>
    <property type="match status" value="1"/>
</dbReference>
<dbReference type="InterPro" id="IPR025832">
    <property type="entry name" value="GxGYxYP_C"/>
</dbReference>
<evidence type="ECO:0000259" key="3">
    <source>
        <dbReference type="Pfam" id="PF16216"/>
    </source>
</evidence>
<dbReference type="PANTHER" id="PTHR37321">
    <property type="entry name" value="EXPORTED PROTEIN-RELATED"/>
    <property type="match status" value="1"/>
</dbReference>
<proteinExistence type="predicted"/>
<dbReference type="RefSeq" id="WP_085279882.1">
    <property type="nucleotide sequence ID" value="NZ_FXAE01000082.1"/>
</dbReference>
<dbReference type="Pfam" id="PF14323">
    <property type="entry name" value="GxGYxYP_C"/>
    <property type="match status" value="1"/>
</dbReference>
<reference evidence="6 7" key="1">
    <citation type="submission" date="2017-04" db="EMBL/GenBank/DDBJ databases">
        <authorList>
            <person name="Varghese N."/>
            <person name="Submissions S."/>
        </authorList>
    </citation>
    <scope>NUCLEOTIDE SEQUENCE [LARGE SCALE GENOMIC DNA]</scope>
    <source>
        <strain evidence="6 7">J12</strain>
    </source>
</reference>
<dbReference type="InterPro" id="IPR048310">
    <property type="entry name" value="GxGYxYP_N_2nd"/>
</dbReference>
<dbReference type="Pfam" id="PF16216">
    <property type="entry name" value="GxGYxYP_N"/>
    <property type="match status" value="1"/>
</dbReference>
<evidence type="ECO:0000259" key="4">
    <source>
        <dbReference type="Pfam" id="PF20957"/>
    </source>
</evidence>
<evidence type="ECO:0000259" key="2">
    <source>
        <dbReference type="Pfam" id="PF14323"/>
    </source>
</evidence>
<dbReference type="InterPro" id="IPR038410">
    <property type="entry name" value="GxGYxYP_C_sf"/>
</dbReference>
<dbReference type="Pfam" id="PF20957">
    <property type="entry name" value="GxGYxYP_N_2nd"/>
    <property type="match status" value="1"/>
</dbReference>